<dbReference type="Proteomes" id="UP001516400">
    <property type="component" value="Unassembled WGS sequence"/>
</dbReference>
<dbReference type="AlphaFoldDB" id="A0ABD2P7T7"/>
<keyword evidence="2" id="KW-1185">Reference proteome</keyword>
<dbReference type="EMBL" id="JABFTP020000185">
    <property type="protein sequence ID" value="KAL3287059.1"/>
    <property type="molecule type" value="Genomic_DNA"/>
</dbReference>
<protein>
    <submittedName>
        <fullName evidence="1">Uncharacterized protein</fullName>
    </submittedName>
</protein>
<proteinExistence type="predicted"/>
<organism evidence="1 2">
    <name type="scientific">Cryptolaemus montrouzieri</name>
    <dbReference type="NCBI Taxonomy" id="559131"/>
    <lineage>
        <taxon>Eukaryota</taxon>
        <taxon>Metazoa</taxon>
        <taxon>Ecdysozoa</taxon>
        <taxon>Arthropoda</taxon>
        <taxon>Hexapoda</taxon>
        <taxon>Insecta</taxon>
        <taxon>Pterygota</taxon>
        <taxon>Neoptera</taxon>
        <taxon>Endopterygota</taxon>
        <taxon>Coleoptera</taxon>
        <taxon>Polyphaga</taxon>
        <taxon>Cucujiformia</taxon>
        <taxon>Coccinelloidea</taxon>
        <taxon>Coccinellidae</taxon>
        <taxon>Scymninae</taxon>
        <taxon>Scymnini</taxon>
        <taxon>Cryptolaemus</taxon>
    </lineage>
</organism>
<name>A0ABD2P7T7_9CUCU</name>
<evidence type="ECO:0000313" key="2">
    <source>
        <dbReference type="Proteomes" id="UP001516400"/>
    </source>
</evidence>
<evidence type="ECO:0000313" key="1">
    <source>
        <dbReference type="EMBL" id="KAL3287059.1"/>
    </source>
</evidence>
<sequence>MDTNECFNQFVEDFQDIVDKAFPLITSRNKTCSPRKNDKKWLTEEPYNNTLLRKLDSEVKSKAKQRYKICKKKHIMRICSSNMILRMLWTQSSKEMLILMLQKISYYQCCDERKNIRELALRHGLGERTECDARVRKIKVPSIKFDANDYIDIISWAAEKTNEAQPDSYVDLHIDFSRLPYHI</sequence>
<accession>A0ABD2P7T7</accession>
<reference evidence="1 2" key="1">
    <citation type="journal article" date="2021" name="BMC Biol.">
        <title>Horizontally acquired antibacterial genes associated with adaptive radiation of ladybird beetles.</title>
        <authorList>
            <person name="Li H.S."/>
            <person name="Tang X.F."/>
            <person name="Huang Y.H."/>
            <person name="Xu Z.Y."/>
            <person name="Chen M.L."/>
            <person name="Du X.Y."/>
            <person name="Qiu B.Y."/>
            <person name="Chen P.T."/>
            <person name="Zhang W."/>
            <person name="Slipinski A."/>
            <person name="Escalona H.E."/>
            <person name="Waterhouse R.M."/>
            <person name="Zwick A."/>
            <person name="Pang H."/>
        </authorList>
    </citation>
    <scope>NUCLEOTIDE SEQUENCE [LARGE SCALE GENOMIC DNA]</scope>
    <source>
        <strain evidence="1">SYSU2018</strain>
    </source>
</reference>
<gene>
    <name evidence="1" type="ORF">HHI36_001547</name>
</gene>
<comment type="caution">
    <text evidence="1">The sequence shown here is derived from an EMBL/GenBank/DDBJ whole genome shotgun (WGS) entry which is preliminary data.</text>
</comment>